<keyword evidence="2" id="KW-1185">Reference proteome</keyword>
<sequence>MNHSINLFDTIVIAYGFTMETKIIYLFPIFHLFYDNYFDRIEENDKKRSRFKHCIHESITSSPRVSYCLYTLEPVIDLKNKQANNPNKIYRLYLEYYSYLQFCHNKIAIFLSFEIESVTIFTWRRSQKANIFILHFSNDGGYGIISQLLDNHYNYYRNNLLTIAKF</sequence>
<name>A0ABQ8IZU8_DERPT</name>
<comment type="caution">
    <text evidence="1">The sequence shown here is derived from an EMBL/GenBank/DDBJ whole genome shotgun (WGS) entry which is preliminary data.</text>
</comment>
<gene>
    <name evidence="1" type="ORF">DERP_000340</name>
</gene>
<dbReference type="EMBL" id="NJHN03000095">
    <property type="protein sequence ID" value="KAH9415846.1"/>
    <property type="molecule type" value="Genomic_DNA"/>
</dbReference>
<accession>A0ABQ8IZU8</accession>
<reference evidence="1 2" key="2">
    <citation type="journal article" date="2022" name="Mol. Biol. Evol.">
        <title>Comparative Genomics Reveals Insights into the Divergent Evolution of Astigmatic Mites and Household Pest Adaptations.</title>
        <authorList>
            <person name="Xiong Q."/>
            <person name="Wan A.T."/>
            <person name="Liu X."/>
            <person name="Fung C.S."/>
            <person name="Xiao X."/>
            <person name="Malainual N."/>
            <person name="Hou J."/>
            <person name="Wang L."/>
            <person name="Wang M."/>
            <person name="Yang K.Y."/>
            <person name="Cui Y."/>
            <person name="Leung E.L."/>
            <person name="Nong W."/>
            <person name="Shin S.K."/>
            <person name="Au S.W."/>
            <person name="Jeong K.Y."/>
            <person name="Chew F.T."/>
            <person name="Hui J.H."/>
            <person name="Leung T.F."/>
            <person name="Tungtrongchitr A."/>
            <person name="Zhong N."/>
            <person name="Liu Z."/>
            <person name="Tsui S.K."/>
        </authorList>
    </citation>
    <scope>NUCLEOTIDE SEQUENCE [LARGE SCALE GENOMIC DNA]</scope>
    <source>
        <strain evidence="1">Derp</strain>
    </source>
</reference>
<organism evidence="1 2">
    <name type="scientific">Dermatophagoides pteronyssinus</name>
    <name type="common">European house dust mite</name>
    <dbReference type="NCBI Taxonomy" id="6956"/>
    <lineage>
        <taxon>Eukaryota</taxon>
        <taxon>Metazoa</taxon>
        <taxon>Ecdysozoa</taxon>
        <taxon>Arthropoda</taxon>
        <taxon>Chelicerata</taxon>
        <taxon>Arachnida</taxon>
        <taxon>Acari</taxon>
        <taxon>Acariformes</taxon>
        <taxon>Sarcoptiformes</taxon>
        <taxon>Astigmata</taxon>
        <taxon>Psoroptidia</taxon>
        <taxon>Analgoidea</taxon>
        <taxon>Pyroglyphidae</taxon>
        <taxon>Dermatophagoidinae</taxon>
        <taxon>Dermatophagoides</taxon>
    </lineage>
</organism>
<dbReference type="Proteomes" id="UP000887458">
    <property type="component" value="Unassembled WGS sequence"/>
</dbReference>
<protein>
    <submittedName>
        <fullName evidence="1">Uncharacterized protein</fullName>
    </submittedName>
</protein>
<evidence type="ECO:0000313" key="2">
    <source>
        <dbReference type="Proteomes" id="UP000887458"/>
    </source>
</evidence>
<reference evidence="1 2" key="1">
    <citation type="journal article" date="2018" name="J. Allergy Clin. Immunol.">
        <title>High-quality assembly of Dermatophagoides pteronyssinus genome and transcriptome reveals a wide range of novel allergens.</title>
        <authorList>
            <person name="Liu X.Y."/>
            <person name="Yang K.Y."/>
            <person name="Wang M.Q."/>
            <person name="Kwok J.S."/>
            <person name="Zeng X."/>
            <person name="Yang Z."/>
            <person name="Xiao X.J."/>
            <person name="Lau C.P."/>
            <person name="Li Y."/>
            <person name="Huang Z.M."/>
            <person name="Ba J.G."/>
            <person name="Yim A.K."/>
            <person name="Ouyang C.Y."/>
            <person name="Ngai S.M."/>
            <person name="Chan T.F."/>
            <person name="Leung E.L."/>
            <person name="Liu L."/>
            <person name="Liu Z.G."/>
            <person name="Tsui S.K."/>
        </authorList>
    </citation>
    <scope>NUCLEOTIDE SEQUENCE [LARGE SCALE GENOMIC DNA]</scope>
    <source>
        <strain evidence="1">Derp</strain>
    </source>
</reference>
<proteinExistence type="predicted"/>
<evidence type="ECO:0000313" key="1">
    <source>
        <dbReference type="EMBL" id="KAH9415846.1"/>
    </source>
</evidence>